<proteinExistence type="predicted"/>
<protein>
    <submittedName>
        <fullName evidence="2">Uncharacterized protein</fullName>
    </submittedName>
</protein>
<evidence type="ECO:0000256" key="1">
    <source>
        <dbReference type="SAM" id="SignalP"/>
    </source>
</evidence>
<feature type="chain" id="PRO_5046546314" evidence="1">
    <location>
        <begin position="28"/>
        <end position="138"/>
    </location>
</feature>
<feature type="signal peptide" evidence="1">
    <location>
        <begin position="1"/>
        <end position="27"/>
    </location>
</feature>
<keyword evidence="3" id="KW-1185">Reference proteome</keyword>
<comment type="caution">
    <text evidence="2">The sequence shown here is derived from an EMBL/GenBank/DDBJ whole genome shotgun (WGS) entry which is preliminary data.</text>
</comment>
<name>A0ABT1E4B7_9ACTN</name>
<gene>
    <name evidence="2" type="ORF">M1L60_39290</name>
</gene>
<keyword evidence="1" id="KW-0732">Signal</keyword>
<evidence type="ECO:0000313" key="2">
    <source>
        <dbReference type="EMBL" id="MCO8276641.1"/>
    </source>
</evidence>
<accession>A0ABT1E4B7</accession>
<evidence type="ECO:0000313" key="3">
    <source>
        <dbReference type="Proteomes" id="UP001523369"/>
    </source>
</evidence>
<dbReference type="RefSeq" id="WP_253242662.1">
    <property type="nucleotide sequence ID" value="NZ_JAMYJR010000048.1"/>
</dbReference>
<dbReference type="Proteomes" id="UP001523369">
    <property type="component" value="Unassembled WGS sequence"/>
</dbReference>
<sequence>MRRFIAFLAVLAALITGSALLAGGAQADTGPSTTRIVTSDRAAQGERVVVTLSATCPAGATIKVDVTVTAANEDRIAQGSRQKKVDCTGAAQPVELRVERNPIGAIFIVGQATATTVRTVCDDTDCDVISFDETIRIS</sequence>
<dbReference type="EMBL" id="JAMYJR010000048">
    <property type="protein sequence ID" value="MCO8276641.1"/>
    <property type="molecule type" value="Genomic_DNA"/>
</dbReference>
<reference evidence="2 3" key="1">
    <citation type="submission" date="2022-06" db="EMBL/GenBank/DDBJ databases">
        <title>New Species of the Genus Actinoplanes, ActinopZanes ferrugineus.</title>
        <authorList>
            <person name="Ding P."/>
        </authorList>
    </citation>
    <scope>NUCLEOTIDE SEQUENCE [LARGE SCALE GENOMIC DNA]</scope>
    <source>
        <strain evidence="2 3">TRM88003</strain>
    </source>
</reference>
<organism evidence="2 3">
    <name type="scientific">Paractinoplanes aksuensis</name>
    <dbReference type="NCBI Taxonomy" id="2939490"/>
    <lineage>
        <taxon>Bacteria</taxon>
        <taxon>Bacillati</taxon>
        <taxon>Actinomycetota</taxon>
        <taxon>Actinomycetes</taxon>
        <taxon>Micromonosporales</taxon>
        <taxon>Micromonosporaceae</taxon>
        <taxon>Paractinoplanes</taxon>
    </lineage>
</organism>